<dbReference type="RefSeq" id="WP_281388150.1">
    <property type="nucleotide sequence ID" value="NZ_BAAAXX010000120.1"/>
</dbReference>
<accession>A0A7W5VDZ9</accession>
<organism evidence="1 2">
    <name type="scientific">Nonomuraea dietziae</name>
    <dbReference type="NCBI Taxonomy" id="65515"/>
    <lineage>
        <taxon>Bacteria</taxon>
        <taxon>Bacillati</taxon>
        <taxon>Actinomycetota</taxon>
        <taxon>Actinomycetes</taxon>
        <taxon>Streptosporangiales</taxon>
        <taxon>Streptosporangiaceae</taxon>
        <taxon>Nonomuraea</taxon>
    </lineage>
</organism>
<gene>
    <name evidence="1" type="ORF">FHR33_001832</name>
</gene>
<dbReference type="AlphaFoldDB" id="A0A7W5VDZ9"/>
<evidence type="ECO:0000313" key="2">
    <source>
        <dbReference type="Proteomes" id="UP000579945"/>
    </source>
</evidence>
<proteinExistence type="predicted"/>
<evidence type="ECO:0000313" key="1">
    <source>
        <dbReference type="EMBL" id="MBB3725972.1"/>
    </source>
</evidence>
<dbReference type="Proteomes" id="UP000579945">
    <property type="component" value="Unassembled WGS sequence"/>
</dbReference>
<name>A0A7W5VDZ9_9ACTN</name>
<dbReference type="GeneID" id="95396284"/>
<reference evidence="1 2" key="1">
    <citation type="submission" date="2020-08" db="EMBL/GenBank/DDBJ databases">
        <title>Sequencing the genomes of 1000 actinobacteria strains.</title>
        <authorList>
            <person name="Klenk H.-P."/>
        </authorList>
    </citation>
    <scope>NUCLEOTIDE SEQUENCE [LARGE SCALE GENOMIC DNA]</scope>
    <source>
        <strain evidence="1 2">DSM 44320</strain>
    </source>
</reference>
<comment type="caution">
    <text evidence="1">The sequence shown here is derived from an EMBL/GenBank/DDBJ whole genome shotgun (WGS) entry which is preliminary data.</text>
</comment>
<keyword evidence="2" id="KW-1185">Reference proteome</keyword>
<sequence length="42" mass="4633">MPQVIVEPAEVGDPGLRPWAAPELDVARHVSDAIVRRRASRD</sequence>
<protein>
    <submittedName>
        <fullName evidence="1">Uncharacterized protein</fullName>
    </submittedName>
</protein>
<dbReference type="EMBL" id="JACIBV010000001">
    <property type="protein sequence ID" value="MBB3725972.1"/>
    <property type="molecule type" value="Genomic_DNA"/>
</dbReference>